<dbReference type="KEGG" id="mtar:DF168_01168"/>
<dbReference type="EMBL" id="CP029803">
    <property type="protein sequence ID" value="AWT59969.1"/>
    <property type="molecule type" value="Genomic_DNA"/>
</dbReference>
<accession>A0A2Z4ACT5</accession>
<dbReference type="AlphaFoldDB" id="A0A2Z4ACT5"/>
<organism evidence="1 2">
    <name type="scientific">Candidatus Moanibacter tarae</name>
    <dbReference type="NCBI Taxonomy" id="2200854"/>
    <lineage>
        <taxon>Bacteria</taxon>
        <taxon>Pseudomonadati</taxon>
        <taxon>Verrucomicrobiota</taxon>
        <taxon>Opitutia</taxon>
        <taxon>Puniceicoccales</taxon>
        <taxon>Puniceicoccales incertae sedis</taxon>
        <taxon>Candidatus Moanibacter</taxon>
    </lineage>
</organism>
<evidence type="ECO:0000313" key="1">
    <source>
        <dbReference type="EMBL" id="AWT59969.1"/>
    </source>
</evidence>
<dbReference type="InterPro" id="IPR029056">
    <property type="entry name" value="Ribokinase-like"/>
</dbReference>
<reference evidence="1 2" key="1">
    <citation type="submission" date="2018-06" db="EMBL/GenBank/DDBJ databases">
        <title>Draft Genome Sequence of a Novel Marine Bacterium Related to the Verrucomicrobia.</title>
        <authorList>
            <person name="Vosseberg J."/>
            <person name="Martijn J."/>
            <person name="Ettema T.J.G."/>
        </authorList>
    </citation>
    <scope>NUCLEOTIDE SEQUENCE [LARGE SCALE GENOMIC DNA]</scope>
    <source>
        <strain evidence="1">TARA_B100001123</strain>
    </source>
</reference>
<dbReference type="GO" id="GO:0003824">
    <property type="term" value="F:catalytic activity"/>
    <property type="evidence" value="ECO:0007669"/>
    <property type="project" value="UniProtKB-ARBA"/>
</dbReference>
<evidence type="ECO:0000313" key="2">
    <source>
        <dbReference type="Proteomes" id="UP000247465"/>
    </source>
</evidence>
<dbReference type="Proteomes" id="UP000247465">
    <property type="component" value="Chromosome"/>
</dbReference>
<name>A0A2Z4ACT5_9BACT</name>
<dbReference type="Pfam" id="PF25270">
    <property type="entry name" value="Khk"/>
    <property type="match status" value="1"/>
</dbReference>
<gene>
    <name evidence="1" type="ORF">DF168_01168</name>
</gene>
<dbReference type="Gene3D" id="3.40.1190.20">
    <property type="match status" value="1"/>
</dbReference>
<protein>
    <submittedName>
        <fullName evidence="1">Uncharacterized protein</fullName>
    </submittedName>
</protein>
<sequence length="372" mass="40403">MNYKEIALQELEKKGSALSTKNALVGFDGTVTKTASPCNLKSNSHEDNLPIESITSFAQRIQGASEKEVGFNLDLPREQIGGIGPSLAQALIAFDLNVRYIGALGHPSIHPIFQEFAKRTNAVSLCNPSVILKLKFDDGTISLSTSKDLSEITYAGIVEKLGEGALFDVISRADLMAMVNWSDTPNMTAILSALLDRVFPNLGPREQGRIFFFDLPNLIHRTDGDINTALSTISRFRSHGQVTLGLNLEEAKRISSVLGKQLVEENAEGIKEIISHIRQELSLTCVTVQSEASAGCTTKEDTWWIEGSNRRDFQLRVGIENEFKAGFITAQLIGLSTPACLTLAAAAADTYAHTGKHPSVVEVNSQIRDSGT</sequence>
<proteinExistence type="predicted"/>
<dbReference type="InterPro" id="IPR057621">
    <property type="entry name" value="Khk_prokaryotic"/>
</dbReference>
<dbReference type="SUPFAM" id="SSF53613">
    <property type="entry name" value="Ribokinase-like"/>
    <property type="match status" value="1"/>
</dbReference>